<dbReference type="InterPro" id="IPR015422">
    <property type="entry name" value="PyrdxlP-dep_Trfase_small"/>
</dbReference>
<dbReference type="SUPFAM" id="SSF53383">
    <property type="entry name" value="PLP-dependent transferases"/>
    <property type="match status" value="1"/>
</dbReference>
<sequence length="449" mass="48140">MTPSFADGASDTLARADAGTSDPLARFWGDDLATADPEIAQAIRHELDRQRNRIELIASENITSRAVLEATGSVFTNKYAEGYPGKRYYGGCEYADVVENLAIERARKLFGCEFANVQPNSGSQMNQAVFLALLQPGDTFMGLDLNSGGHLTHGSPVNMSGKWFNPVSYGVRKDDERIDMDAVRATALEHKPKLIIAGGTAYSRVWDWEAFRSIADEVGAYLLVDMSHIAGLVAGGAHPSPVPHAHVTTTTTHKSLRGPRSGVILWNDEALSKPLNMAVFPGLQGGPLMHVVAAKAVAFGEALRPDFADYAHRIVANARALAEGVEAGGLRVVSGGTDNHSMLVDLTPKDVTGKAAEHGLDRAYLTCNKNGIPYDTRSPFVTSGIRLGTPAGTTRGFGPDEFRAIGGLIAEVVDGLSRNGPEGDAQVEQSVRRRVSELCDQFPVYPGRQ</sequence>
<evidence type="ECO:0000313" key="9">
    <source>
        <dbReference type="Proteomes" id="UP000619041"/>
    </source>
</evidence>
<keyword evidence="6" id="KW-0963">Cytoplasm</keyword>
<dbReference type="RefSeq" id="WP_188644126.1">
    <property type="nucleotide sequence ID" value="NZ_BMKL01000001.1"/>
</dbReference>
<dbReference type="InterPro" id="IPR015421">
    <property type="entry name" value="PyrdxlP-dep_Trfase_major"/>
</dbReference>
<feature type="binding site" evidence="6">
    <location>
        <begin position="378"/>
        <end position="380"/>
    </location>
    <ligand>
        <name>(6S)-5,6,7,8-tetrahydrofolate</name>
        <dbReference type="ChEBI" id="CHEBI:57453"/>
    </ligand>
</feature>
<feature type="binding site" evidence="6">
    <location>
        <position position="269"/>
    </location>
    <ligand>
        <name>(6S)-5,6,7,8-tetrahydrofolate</name>
        <dbReference type="ChEBI" id="CHEBI:57453"/>
    </ligand>
</feature>
<accession>A0ABQ1S3I0</accession>
<evidence type="ECO:0000256" key="4">
    <source>
        <dbReference type="ARBA" id="ARBA00022679"/>
    </source>
</evidence>
<comment type="pathway">
    <text evidence="6">Amino-acid biosynthesis; glycine biosynthesis; glycine from L-serine: step 1/1.</text>
</comment>
<keyword evidence="5 6" id="KW-0663">Pyridoxal phosphate</keyword>
<evidence type="ECO:0000256" key="1">
    <source>
        <dbReference type="ARBA" id="ARBA00001933"/>
    </source>
</evidence>
<keyword evidence="6" id="KW-0028">Amino-acid biosynthesis</keyword>
<dbReference type="Gene3D" id="3.90.1150.10">
    <property type="entry name" value="Aspartate Aminotransferase, domain 1"/>
    <property type="match status" value="1"/>
</dbReference>
<keyword evidence="3 6" id="KW-0554">One-carbon metabolism</keyword>
<evidence type="ECO:0000256" key="6">
    <source>
        <dbReference type="HAMAP-Rule" id="MF_00051"/>
    </source>
</evidence>
<feature type="binding site" evidence="6">
    <location>
        <begin position="149"/>
        <end position="151"/>
    </location>
    <ligand>
        <name>(6S)-5,6,7,8-tetrahydrofolate</name>
        <dbReference type="ChEBI" id="CHEBI:57453"/>
    </ligand>
</feature>
<comment type="catalytic activity">
    <reaction evidence="6">
        <text>(6R)-5,10-methylene-5,6,7,8-tetrahydrofolate + glycine + H2O = (6S)-5,6,7,8-tetrahydrofolate + L-serine</text>
        <dbReference type="Rhea" id="RHEA:15481"/>
        <dbReference type="ChEBI" id="CHEBI:15377"/>
        <dbReference type="ChEBI" id="CHEBI:15636"/>
        <dbReference type="ChEBI" id="CHEBI:33384"/>
        <dbReference type="ChEBI" id="CHEBI:57305"/>
        <dbReference type="ChEBI" id="CHEBI:57453"/>
        <dbReference type="EC" id="2.1.2.1"/>
    </reaction>
</comment>
<comment type="function">
    <text evidence="6">Catalyzes the reversible interconversion of serine and glycine with tetrahydrofolate (THF) serving as the one-carbon carrier. This reaction serves as the major source of one-carbon groups required for the biosynthesis of purines, thymidylate, methionine, and other important biomolecules. Also exhibits THF-independent aldolase activity toward beta-hydroxyamino acids, producing glycine and aldehydes, via a retro-aldol mechanism.</text>
</comment>
<dbReference type="PROSITE" id="PS00096">
    <property type="entry name" value="SHMT"/>
    <property type="match status" value="1"/>
</dbReference>
<keyword evidence="9" id="KW-1185">Reference proteome</keyword>
<comment type="caution">
    <text evidence="8">The sequence shown here is derived from an EMBL/GenBank/DDBJ whole genome shotgun (WGS) entry which is preliminary data.</text>
</comment>
<dbReference type="InterPro" id="IPR001085">
    <property type="entry name" value="Ser_HO-MeTrfase"/>
</dbReference>
<comment type="pathway">
    <text evidence="6">One-carbon metabolism; tetrahydrofolate interconversion.</text>
</comment>
<gene>
    <name evidence="6 8" type="primary">glyA</name>
    <name evidence="8" type="ORF">GCM10011515_09960</name>
</gene>
<evidence type="ECO:0000256" key="2">
    <source>
        <dbReference type="ARBA" id="ARBA00006376"/>
    </source>
</evidence>
<dbReference type="InterPro" id="IPR019798">
    <property type="entry name" value="Ser_HO-MeTrfase_PLP_BS"/>
</dbReference>
<feature type="modified residue" description="N6-(pyridoxal phosphate)lysine" evidence="6">
    <location>
        <position position="254"/>
    </location>
</feature>
<evidence type="ECO:0000256" key="3">
    <source>
        <dbReference type="ARBA" id="ARBA00022563"/>
    </source>
</evidence>
<dbReference type="Proteomes" id="UP000619041">
    <property type="component" value="Unassembled WGS sequence"/>
</dbReference>
<dbReference type="InterPro" id="IPR039429">
    <property type="entry name" value="SHMT-like_dom"/>
</dbReference>
<proteinExistence type="inferred from homology"/>
<reference evidence="9" key="1">
    <citation type="journal article" date="2019" name="Int. J. Syst. Evol. Microbiol.">
        <title>The Global Catalogue of Microorganisms (GCM) 10K type strain sequencing project: providing services to taxonomists for standard genome sequencing and annotation.</title>
        <authorList>
            <consortium name="The Broad Institute Genomics Platform"/>
            <consortium name="The Broad Institute Genome Sequencing Center for Infectious Disease"/>
            <person name="Wu L."/>
            <person name="Ma J."/>
        </authorList>
    </citation>
    <scope>NUCLEOTIDE SEQUENCE [LARGE SCALE GENOMIC DNA]</scope>
    <source>
        <strain evidence="9">CGMCC 1.15959</strain>
    </source>
</reference>
<keyword evidence="4 6" id="KW-0808">Transferase</keyword>
<dbReference type="PIRSF" id="PIRSF000412">
    <property type="entry name" value="SHMT"/>
    <property type="match status" value="1"/>
</dbReference>
<dbReference type="EC" id="2.1.2.1" evidence="6"/>
<feature type="site" description="Plays an important role in substrate specificity" evidence="6">
    <location>
        <position position="253"/>
    </location>
</feature>
<feature type="domain" description="Serine hydroxymethyltransferase-like" evidence="7">
    <location>
        <begin position="33"/>
        <end position="408"/>
    </location>
</feature>
<comment type="similarity">
    <text evidence="2 6">Belongs to the SHMT family.</text>
</comment>
<dbReference type="Gene3D" id="3.40.640.10">
    <property type="entry name" value="Type I PLP-dependent aspartate aminotransferase-like (Major domain)"/>
    <property type="match status" value="1"/>
</dbReference>
<feature type="binding site" evidence="6">
    <location>
        <position position="145"/>
    </location>
    <ligand>
        <name>(6S)-5,6,7,8-tetrahydrofolate</name>
        <dbReference type="ChEBI" id="CHEBI:57453"/>
    </ligand>
</feature>
<comment type="subcellular location">
    <subcellularLocation>
        <location evidence="6">Cytoplasm</location>
    </subcellularLocation>
</comment>
<dbReference type="InterPro" id="IPR049943">
    <property type="entry name" value="Ser_HO-MeTrfase-like"/>
</dbReference>
<dbReference type="NCBIfam" id="NF000586">
    <property type="entry name" value="PRK00011.1"/>
    <property type="match status" value="1"/>
</dbReference>
<comment type="subunit">
    <text evidence="6">Homodimer.</text>
</comment>
<organism evidence="8 9">
    <name type="scientific">Tsuneonella deserti</name>
    <dbReference type="NCBI Taxonomy" id="2035528"/>
    <lineage>
        <taxon>Bacteria</taxon>
        <taxon>Pseudomonadati</taxon>
        <taxon>Pseudomonadota</taxon>
        <taxon>Alphaproteobacteria</taxon>
        <taxon>Sphingomonadales</taxon>
        <taxon>Erythrobacteraceae</taxon>
        <taxon>Tsuneonella</taxon>
    </lineage>
</organism>
<dbReference type="PANTHER" id="PTHR11680">
    <property type="entry name" value="SERINE HYDROXYMETHYLTRANSFERASE"/>
    <property type="match status" value="1"/>
</dbReference>
<evidence type="ECO:0000256" key="5">
    <source>
        <dbReference type="ARBA" id="ARBA00022898"/>
    </source>
</evidence>
<dbReference type="EMBL" id="BMKL01000001">
    <property type="protein sequence ID" value="GGD92267.1"/>
    <property type="molecule type" value="Genomic_DNA"/>
</dbReference>
<dbReference type="Pfam" id="PF00464">
    <property type="entry name" value="SHMT"/>
    <property type="match status" value="1"/>
</dbReference>
<name>A0ABQ1S3I0_9SPHN</name>
<dbReference type="CDD" id="cd00378">
    <property type="entry name" value="SHMT"/>
    <property type="match status" value="1"/>
</dbReference>
<dbReference type="HAMAP" id="MF_00051">
    <property type="entry name" value="SHMT"/>
    <property type="match status" value="1"/>
</dbReference>
<protein>
    <recommendedName>
        <fullName evidence="6">Serine hydroxymethyltransferase</fullName>
        <shortName evidence="6">SHMT</shortName>
        <shortName evidence="6">Serine methylase</shortName>
        <ecNumber evidence="6">2.1.2.1</ecNumber>
    </recommendedName>
</protein>
<evidence type="ECO:0000259" key="7">
    <source>
        <dbReference type="Pfam" id="PF00464"/>
    </source>
</evidence>
<comment type="cofactor">
    <cofactor evidence="1 6">
        <name>pyridoxal 5'-phosphate</name>
        <dbReference type="ChEBI" id="CHEBI:597326"/>
    </cofactor>
</comment>
<dbReference type="PANTHER" id="PTHR11680:SF35">
    <property type="entry name" value="SERINE HYDROXYMETHYLTRANSFERASE 1"/>
    <property type="match status" value="1"/>
</dbReference>
<dbReference type="InterPro" id="IPR015424">
    <property type="entry name" value="PyrdxlP-dep_Trfase"/>
</dbReference>
<evidence type="ECO:0000313" key="8">
    <source>
        <dbReference type="EMBL" id="GGD92267.1"/>
    </source>
</evidence>